<evidence type="ECO:0000259" key="2">
    <source>
        <dbReference type="Pfam" id="PF08327"/>
    </source>
</evidence>
<accession>A0A150J7F3</accession>
<comment type="similarity">
    <text evidence="1">Belongs to the AHA1 family.</text>
</comment>
<sequence length="150" mass="17370">MNTLDHPPKKKRGEKLELKFRTLKQKVIIPADPDEVYEAFIDGKKHSEATGGKATSDPKVGGKFTAWDGYIFGKHVGLEKGNKIVQEWSTTEWPKGYPPSIFELRFKKIDGGTEIEMIHSKVPEEQAEDYDVGWKEHYWKPMKKYFKNKK</sequence>
<proteinExistence type="inferred from homology"/>
<dbReference type="InterPro" id="IPR013538">
    <property type="entry name" value="ASHA1/2-like_C"/>
</dbReference>
<name>A0A150J7F3_9EURY</name>
<gene>
    <name evidence="3" type="ORF">AMQ74_00498</name>
</gene>
<evidence type="ECO:0000256" key="1">
    <source>
        <dbReference type="ARBA" id="ARBA00006817"/>
    </source>
</evidence>
<evidence type="ECO:0000313" key="4">
    <source>
        <dbReference type="Proteomes" id="UP000075578"/>
    </source>
</evidence>
<dbReference type="InterPro" id="IPR023393">
    <property type="entry name" value="START-like_dom_sf"/>
</dbReference>
<comment type="caution">
    <text evidence="3">The sequence shown here is derived from an EMBL/GenBank/DDBJ whole genome shotgun (WGS) entry which is preliminary data.</text>
</comment>
<dbReference type="Proteomes" id="UP000075578">
    <property type="component" value="Unassembled WGS sequence"/>
</dbReference>
<dbReference type="AlphaFoldDB" id="A0A150J7F3"/>
<evidence type="ECO:0000313" key="3">
    <source>
        <dbReference type="EMBL" id="KYC53166.1"/>
    </source>
</evidence>
<dbReference type="EMBL" id="LNGD01000017">
    <property type="protein sequence ID" value="KYC53166.1"/>
    <property type="molecule type" value="Genomic_DNA"/>
</dbReference>
<dbReference type="SUPFAM" id="SSF55961">
    <property type="entry name" value="Bet v1-like"/>
    <property type="match status" value="1"/>
</dbReference>
<dbReference type="Gene3D" id="3.30.530.20">
    <property type="match status" value="1"/>
</dbReference>
<organism evidence="3 4">
    <name type="scientific">Candidatus Methanofastidiosum methylothiophilum</name>
    <dbReference type="NCBI Taxonomy" id="1705564"/>
    <lineage>
        <taxon>Archaea</taxon>
        <taxon>Methanobacteriati</taxon>
        <taxon>Methanobacteriota</taxon>
        <taxon>Stenosarchaea group</taxon>
        <taxon>Candidatus Methanofastidiosia</taxon>
        <taxon>Candidatus Methanofastidiosales</taxon>
        <taxon>Candidatus Methanofastidiosaceae</taxon>
        <taxon>Candidatus Methanofastidiosum</taxon>
    </lineage>
</organism>
<protein>
    <recommendedName>
        <fullName evidence="2">Activator of Hsp90 ATPase homologue 1/2-like C-terminal domain-containing protein</fullName>
    </recommendedName>
</protein>
<feature type="domain" description="Activator of Hsp90 ATPase homologue 1/2-like C-terminal" evidence="2">
    <location>
        <begin position="31"/>
        <end position="146"/>
    </location>
</feature>
<dbReference type="Pfam" id="PF08327">
    <property type="entry name" value="AHSA1"/>
    <property type="match status" value="1"/>
</dbReference>
<reference evidence="3 4" key="1">
    <citation type="journal article" date="2016" name="ISME J.">
        <title>Chasing the elusive Euryarchaeota class WSA2: genomes reveal a uniquely fastidious methyl-reducing methanogen.</title>
        <authorList>
            <person name="Nobu M.K."/>
            <person name="Narihiro T."/>
            <person name="Kuroda K."/>
            <person name="Mei R."/>
            <person name="Liu W.T."/>
        </authorList>
    </citation>
    <scope>NUCLEOTIDE SEQUENCE [LARGE SCALE GENOMIC DNA]</scope>
    <source>
        <strain evidence="3">U1lsi0528_Bin089</strain>
    </source>
</reference>